<organism evidence="1 2">
    <name type="scientific">Roseivirga pacifica</name>
    <dbReference type="NCBI Taxonomy" id="1267423"/>
    <lineage>
        <taxon>Bacteria</taxon>
        <taxon>Pseudomonadati</taxon>
        <taxon>Bacteroidota</taxon>
        <taxon>Cytophagia</taxon>
        <taxon>Cytophagales</taxon>
        <taxon>Roseivirgaceae</taxon>
        <taxon>Roseivirga</taxon>
    </lineage>
</organism>
<dbReference type="RefSeq" id="WP_090260074.1">
    <property type="nucleotide sequence ID" value="NZ_FOIR01000003.1"/>
</dbReference>
<dbReference type="EMBL" id="FOIR01000003">
    <property type="protein sequence ID" value="SEW38236.1"/>
    <property type="molecule type" value="Genomic_DNA"/>
</dbReference>
<keyword evidence="2" id="KW-1185">Reference proteome</keyword>
<dbReference type="GeneID" id="99988071"/>
<dbReference type="Gene3D" id="3.40.50.300">
    <property type="entry name" value="P-loop containing nucleotide triphosphate hydrolases"/>
    <property type="match status" value="1"/>
</dbReference>
<dbReference type="OrthoDB" id="949821at2"/>
<name>A0A1I0RBM8_9BACT</name>
<dbReference type="STRING" id="1267423.SAMN05216290_3395"/>
<gene>
    <name evidence="1" type="ORF">SAMN05216290_3395</name>
</gene>
<dbReference type="GO" id="GO:0016301">
    <property type="term" value="F:kinase activity"/>
    <property type="evidence" value="ECO:0007669"/>
    <property type="project" value="UniProtKB-KW"/>
</dbReference>
<dbReference type="Pfam" id="PF13238">
    <property type="entry name" value="AAA_18"/>
    <property type="match status" value="1"/>
</dbReference>
<accession>A0A1I0RBM8</accession>
<reference evidence="2" key="1">
    <citation type="submission" date="2016-10" db="EMBL/GenBank/DDBJ databases">
        <authorList>
            <person name="Varghese N."/>
            <person name="Submissions S."/>
        </authorList>
    </citation>
    <scope>NUCLEOTIDE SEQUENCE [LARGE SCALE GENOMIC DNA]</scope>
    <source>
        <strain evidence="2">CGMCC 1.12402</strain>
    </source>
</reference>
<evidence type="ECO:0000313" key="1">
    <source>
        <dbReference type="EMBL" id="SEW38236.1"/>
    </source>
</evidence>
<dbReference type="AlphaFoldDB" id="A0A1I0RBM8"/>
<sequence length="167" mass="19453">MAKLILIGGISRSGKSSLAQYLAQHLPHATHIDQDEFVLPVHQIPKINDRTDWETPESIDWQQLIAKVKESLNNHSYVLLEGIFAFQNEALNDQADLKVMLKLPKEEFLVKRRKEQRWGEEPEWFLEHVWKANLIHCNPHQTTIDLTFNGIQPNEFSKIQDKIELLP</sequence>
<evidence type="ECO:0000313" key="2">
    <source>
        <dbReference type="Proteomes" id="UP000199437"/>
    </source>
</evidence>
<dbReference type="InterPro" id="IPR027417">
    <property type="entry name" value="P-loop_NTPase"/>
</dbReference>
<dbReference type="Proteomes" id="UP000199437">
    <property type="component" value="Unassembled WGS sequence"/>
</dbReference>
<dbReference type="SUPFAM" id="SSF52540">
    <property type="entry name" value="P-loop containing nucleoside triphosphate hydrolases"/>
    <property type="match status" value="1"/>
</dbReference>
<keyword evidence="1" id="KW-0418">Kinase</keyword>
<proteinExistence type="predicted"/>
<protein>
    <submittedName>
        <fullName evidence="1">Uridine kinase</fullName>
    </submittedName>
</protein>
<keyword evidence="1" id="KW-0808">Transferase</keyword>